<dbReference type="InterPro" id="IPR008920">
    <property type="entry name" value="TF_FadR/GntR_C"/>
</dbReference>
<dbReference type="SUPFAM" id="SSF48008">
    <property type="entry name" value="GntR ligand-binding domain-like"/>
    <property type="match status" value="1"/>
</dbReference>
<dbReference type="EMBL" id="FUZT01000014">
    <property type="protein sequence ID" value="SKC86272.1"/>
    <property type="molecule type" value="Genomic_DNA"/>
</dbReference>
<dbReference type="SMART" id="SM00345">
    <property type="entry name" value="HTH_GNTR"/>
    <property type="match status" value="1"/>
</dbReference>
<evidence type="ECO:0000256" key="2">
    <source>
        <dbReference type="ARBA" id="ARBA00023125"/>
    </source>
</evidence>
<accession>A0A1T5MDH9</accession>
<evidence type="ECO:0000256" key="3">
    <source>
        <dbReference type="ARBA" id="ARBA00023163"/>
    </source>
</evidence>
<dbReference type="GO" id="GO:0003700">
    <property type="term" value="F:DNA-binding transcription factor activity"/>
    <property type="evidence" value="ECO:0007669"/>
    <property type="project" value="InterPro"/>
</dbReference>
<evidence type="ECO:0000259" key="4">
    <source>
        <dbReference type="PROSITE" id="PS50949"/>
    </source>
</evidence>
<dbReference type="Gene3D" id="1.20.120.530">
    <property type="entry name" value="GntR ligand-binding domain-like"/>
    <property type="match status" value="1"/>
</dbReference>
<proteinExistence type="predicted"/>
<dbReference type="GO" id="GO:0003677">
    <property type="term" value="F:DNA binding"/>
    <property type="evidence" value="ECO:0007669"/>
    <property type="project" value="UniProtKB-KW"/>
</dbReference>
<dbReference type="Pfam" id="PF00392">
    <property type="entry name" value="GntR"/>
    <property type="match status" value="1"/>
</dbReference>
<dbReference type="AlphaFoldDB" id="A0A1T5MDH9"/>
<dbReference type="STRING" id="36842.SAMN02194393_04501"/>
<dbReference type="InterPro" id="IPR000524">
    <property type="entry name" value="Tscrpt_reg_HTH_GntR"/>
</dbReference>
<dbReference type="SMART" id="SM00895">
    <property type="entry name" value="FCD"/>
    <property type="match status" value="1"/>
</dbReference>
<keyword evidence="1" id="KW-0805">Transcription regulation</keyword>
<dbReference type="Proteomes" id="UP000190285">
    <property type="component" value="Unassembled WGS sequence"/>
</dbReference>
<dbReference type="OrthoDB" id="389878at2"/>
<dbReference type="PANTHER" id="PTHR43537">
    <property type="entry name" value="TRANSCRIPTIONAL REGULATOR, GNTR FAMILY"/>
    <property type="match status" value="1"/>
</dbReference>
<dbReference type="InterPro" id="IPR036388">
    <property type="entry name" value="WH-like_DNA-bd_sf"/>
</dbReference>
<reference evidence="5 6" key="1">
    <citation type="submission" date="2017-02" db="EMBL/GenBank/DDBJ databases">
        <authorList>
            <person name="Peterson S.W."/>
        </authorList>
    </citation>
    <scope>NUCLEOTIDE SEQUENCE [LARGE SCALE GENOMIC DNA]</scope>
    <source>
        <strain evidence="5 6">M1</strain>
    </source>
</reference>
<name>A0A1T5MDH9_9FIRM</name>
<dbReference type="PROSITE" id="PS50949">
    <property type="entry name" value="HTH_GNTR"/>
    <property type="match status" value="1"/>
</dbReference>
<dbReference type="PANTHER" id="PTHR43537:SF24">
    <property type="entry name" value="GLUCONATE OPERON TRANSCRIPTIONAL REPRESSOR"/>
    <property type="match status" value="1"/>
</dbReference>
<dbReference type="CDD" id="cd07377">
    <property type="entry name" value="WHTH_GntR"/>
    <property type="match status" value="1"/>
</dbReference>
<protein>
    <submittedName>
        <fullName evidence="5">DNA-binding transcriptional regulator, GntR family</fullName>
    </submittedName>
</protein>
<keyword evidence="3" id="KW-0804">Transcription</keyword>
<evidence type="ECO:0000313" key="6">
    <source>
        <dbReference type="Proteomes" id="UP000190285"/>
    </source>
</evidence>
<dbReference type="InterPro" id="IPR011711">
    <property type="entry name" value="GntR_C"/>
</dbReference>
<gene>
    <name evidence="5" type="ORF">SAMN02194393_04501</name>
</gene>
<dbReference type="Gene3D" id="1.10.10.10">
    <property type="entry name" value="Winged helix-like DNA-binding domain superfamily/Winged helix DNA-binding domain"/>
    <property type="match status" value="1"/>
</dbReference>
<dbReference type="Pfam" id="PF07729">
    <property type="entry name" value="FCD"/>
    <property type="match status" value="1"/>
</dbReference>
<keyword evidence="2 5" id="KW-0238">DNA-binding</keyword>
<feature type="domain" description="HTH gntR-type" evidence="4">
    <location>
        <begin position="8"/>
        <end position="75"/>
    </location>
</feature>
<sequence length="221" mass="26076">MQKIEKAVSYKEKVYRELKTAIISQRIKAGEILNERKLAEKLGISRTPVREAIQQLANEKWVIIEPYRGAYVYELTEKDIIEVFQVRLALECLAIELIVNKISEEDIEKLKDIFRKQEKLKEKYKAEEFIEVDREFHTFIANHSENTILIDMLNELGDIIRRLGVQAVQDKKRFMETLDEHIAIIDALSMKDEAKAVEAMKYHITKTRDNIYNRYIENKES</sequence>
<dbReference type="RefSeq" id="WP_079494868.1">
    <property type="nucleotide sequence ID" value="NZ_FUZT01000014.1"/>
</dbReference>
<evidence type="ECO:0000256" key="1">
    <source>
        <dbReference type="ARBA" id="ARBA00023015"/>
    </source>
</evidence>
<dbReference type="InterPro" id="IPR036390">
    <property type="entry name" value="WH_DNA-bd_sf"/>
</dbReference>
<evidence type="ECO:0000313" key="5">
    <source>
        <dbReference type="EMBL" id="SKC86272.1"/>
    </source>
</evidence>
<organism evidence="5 6">
    <name type="scientific">Maledivibacter halophilus</name>
    <dbReference type="NCBI Taxonomy" id="36842"/>
    <lineage>
        <taxon>Bacteria</taxon>
        <taxon>Bacillati</taxon>
        <taxon>Bacillota</taxon>
        <taxon>Clostridia</taxon>
        <taxon>Peptostreptococcales</taxon>
        <taxon>Caminicellaceae</taxon>
        <taxon>Maledivibacter</taxon>
    </lineage>
</organism>
<dbReference type="SUPFAM" id="SSF46785">
    <property type="entry name" value="Winged helix' DNA-binding domain"/>
    <property type="match status" value="1"/>
</dbReference>
<dbReference type="PRINTS" id="PR00035">
    <property type="entry name" value="HTHGNTR"/>
</dbReference>
<keyword evidence="6" id="KW-1185">Reference proteome</keyword>